<dbReference type="PANTHER" id="PTHR44591">
    <property type="entry name" value="STRESS RESPONSE REGULATOR PROTEIN 1"/>
    <property type="match status" value="1"/>
</dbReference>
<dbReference type="RefSeq" id="WP_086450265.1">
    <property type="nucleotide sequence ID" value="NZ_MSPP01000001.1"/>
</dbReference>
<comment type="caution">
    <text evidence="4">The sequence shown here is derived from an EMBL/GenBank/DDBJ whole genome shotgun (WGS) entry which is preliminary data.</text>
</comment>
<dbReference type="SUPFAM" id="SSF52172">
    <property type="entry name" value="CheY-like"/>
    <property type="match status" value="1"/>
</dbReference>
<dbReference type="Proteomes" id="UP000194664">
    <property type="component" value="Unassembled WGS sequence"/>
</dbReference>
<evidence type="ECO:0000256" key="2">
    <source>
        <dbReference type="PROSITE-ProRule" id="PRU00169"/>
    </source>
</evidence>
<dbReference type="Pfam" id="PF00072">
    <property type="entry name" value="Response_reg"/>
    <property type="match status" value="1"/>
</dbReference>
<keyword evidence="5" id="KW-1185">Reference proteome</keyword>
<proteinExistence type="predicted"/>
<dbReference type="InterPro" id="IPR001789">
    <property type="entry name" value="Sig_transdc_resp-reg_receiver"/>
</dbReference>
<dbReference type="GO" id="GO:0000160">
    <property type="term" value="P:phosphorelay signal transduction system"/>
    <property type="evidence" value="ECO:0007669"/>
    <property type="project" value="InterPro"/>
</dbReference>
<name>A0A251X1Z0_9RHOB</name>
<dbReference type="InterPro" id="IPR050595">
    <property type="entry name" value="Bact_response_regulator"/>
</dbReference>
<feature type="domain" description="Response regulatory" evidence="3">
    <location>
        <begin position="3"/>
        <end position="121"/>
    </location>
</feature>
<dbReference type="InterPro" id="IPR011006">
    <property type="entry name" value="CheY-like_superfamily"/>
</dbReference>
<dbReference type="PANTHER" id="PTHR44591:SF25">
    <property type="entry name" value="CHEMOTAXIS TWO-COMPONENT RESPONSE REGULATOR"/>
    <property type="match status" value="1"/>
</dbReference>
<dbReference type="PROSITE" id="PS50110">
    <property type="entry name" value="RESPONSE_REGULATORY"/>
    <property type="match status" value="1"/>
</dbReference>
<keyword evidence="4" id="KW-0418">Kinase</keyword>
<dbReference type="EMBL" id="MSPP01000001">
    <property type="protein sequence ID" value="OUD10616.1"/>
    <property type="molecule type" value="Genomic_DNA"/>
</dbReference>
<dbReference type="GO" id="GO:0016301">
    <property type="term" value="F:kinase activity"/>
    <property type="evidence" value="ECO:0007669"/>
    <property type="project" value="UniProtKB-KW"/>
</dbReference>
<keyword evidence="1 2" id="KW-0597">Phosphoprotein</keyword>
<dbReference type="AlphaFoldDB" id="A0A251X1Z0"/>
<evidence type="ECO:0000313" key="4">
    <source>
        <dbReference type="EMBL" id="OUD10616.1"/>
    </source>
</evidence>
<dbReference type="SMART" id="SM00448">
    <property type="entry name" value="REC"/>
    <property type="match status" value="1"/>
</dbReference>
<evidence type="ECO:0000259" key="3">
    <source>
        <dbReference type="PROSITE" id="PS50110"/>
    </source>
</evidence>
<gene>
    <name evidence="4" type="ORF">BVC71_03750</name>
</gene>
<sequence length="124" mass="13462">MAHILIVDDSPTVLMSMDNLLQRFGHTTTQAASAEEAVDIVSQGGDAPKMVITDFHMGGANGAELIQSLRKQPPLRFTPMLVLTTDSQKERREEAKAAGATGWLTKPVDHEQLEAVLNKLLPNS</sequence>
<accession>A0A251X1Z0</accession>
<dbReference type="Gene3D" id="3.40.50.2300">
    <property type="match status" value="1"/>
</dbReference>
<keyword evidence="4" id="KW-0808">Transferase</keyword>
<reference evidence="4 5" key="1">
    <citation type="submission" date="2016-12" db="EMBL/GenBank/DDBJ databases">
        <title>The draft genome sequence of HSLHS2.</title>
        <authorList>
            <person name="Hu D."/>
            <person name="Wang L."/>
            <person name="Shao Z."/>
        </authorList>
    </citation>
    <scope>NUCLEOTIDE SEQUENCE [LARGE SCALE GENOMIC DNA]</scope>
    <source>
        <strain evidence="4">MCCC 1A06712</strain>
    </source>
</reference>
<evidence type="ECO:0000256" key="1">
    <source>
        <dbReference type="ARBA" id="ARBA00022553"/>
    </source>
</evidence>
<evidence type="ECO:0000313" key="5">
    <source>
        <dbReference type="Proteomes" id="UP000194664"/>
    </source>
</evidence>
<dbReference type="OrthoDB" id="7326651at2"/>
<organism evidence="4 5">
    <name type="scientific">Marivivens niveibacter</name>
    <dbReference type="NCBI Taxonomy" id="1930667"/>
    <lineage>
        <taxon>Bacteria</taxon>
        <taxon>Pseudomonadati</taxon>
        <taxon>Pseudomonadota</taxon>
        <taxon>Alphaproteobacteria</taxon>
        <taxon>Rhodobacterales</taxon>
        <taxon>Paracoccaceae</taxon>
        <taxon>Marivivens group</taxon>
        <taxon>Marivivens</taxon>
    </lineage>
</organism>
<protein>
    <submittedName>
        <fullName evidence="4">Two-component system sensor histidine kinase/response regulator</fullName>
    </submittedName>
</protein>
<feature type="modified residue" description="4-aspartylphosphate" evidence="2">
    <location>
        <position position="54"/>
    </location>
</feature>